<comment type="caution">
    <text evidence="2">The sequence shown here is derived from an EMBL/GenBank/DDBJ whole genome shotgun (WGS) entry which is preliminary data.</text>
</comment>
<evidence type="ECO:0000313" key="3">
    <source>
        <dbReference type="Proteomes" id="UP000297910"/>
    </source>
</evidence>
<reference evidence="2 3" key="1">
    <citation type="submission" date="2017-12" db="EMBL/GenBank/DDBJ databases">
        <title>Comparative genomics of Botrytis spp.</title>
        <authorList>
            <person name="Valero-Jimenez C.A."/>
            <person name="Tapia P."/>
            <person name="Veloso J."/>
            <person name="Silva-Moreno E."/>
            <person name="Staats M."/>
            <person name="Valdes J.H."/>
            <person name="Van Kan J.A.L."/>
        </authorList>
    </citation>
    <scope>NUCLEOTIDE SEQUENCE [LARGE SCALE GENOMIC DNA]</scope>
    <source>
        <strain evidence="2 3">Bp0003</strain>
    </source>
</reference>
<feature type="compositionally biased region" description="Basic residues" evidence="1">
    <location>
        <begin position="173"/>
        <end position="183"/>
    </location>
</feature>
<name>A0A4Z1FRU5_9HELO</name>
<dbReference type="AlphaFoldDB" id="A0A4Z1FRU5"/>
<proteinExistence type="predicted"/>
<dbReference type="Proteomes" id="UP000297910">
    <property type="component" value="Unassembled WGS sequence"/>
</dbReference>
<organism evidence="2 3">
    <name type="scientific">Botrytis paeoniae</name>
    <dbReference type="NCBI Taxonomy" id="278948"/>
    <lineage>
        <taxon>Eukaryota</taxon>
        <taxon>Fungi</taxon>
        <taxon>Dikarya</taxon>
        <taxon>Ascomycota</taxon>
        <taxon>Pezizomycotina</taxon>
        <taxon>Leotiomycetes</taxon>
        <taxon>Helotiales</taxon>
        <taxon>Sclerotiniaceae</taxon>
        <taxon>Botrytis</taxon>
    </lineage>
</organism>
<protein>
    <submittedName>
        <fullName evidence="2">Uncharacterized protein</fullName>
    </submittedName>
</protein>
<accession>A0A4Z1FRU5</accession>
<keyword evidence="3" id="KW-1185">Reference proteome</keyword>
<feature type="region of interest" description="Disordered" evidence="1">
    <location>
        <begin position="135"/>
        <end position="183"/>
    </location>
</feature>
<gene>
    <name evidence="2" type="ORF">BPAE_0075g00440</name>
</gene>
<evidence type="ECO:0000256" key="1">
    <source>
        <dbReference type="SAM" id="MobiDB-lite"/>
    </source>
</evidence>
<sequence>MQNNQGMMRLSYESIYDEILAKATSSQYGYTDEEVNNVLKEMQERYQERYPGESYDLYFCDIACPNQPWLVESWAWIHLFPEEPRPWRLSNHTEEESEYYTALNRHAVYLFRAMSKRAQVAGRVGDSVSVAAQQWDTEPVVKDGSEMDAEPTLAANDDIPRKRSMPANEEARKKLKRRRIRKL</sequence>
<dbReference type="EMBL" id="PQXI01000075">
    <property type="protein sequence ID" value="TGO25689.1"/>
    <property type="molecule type" value="Genomic_DNA"/>
</dbReference>
<evidence type="ECO:0000313" key="2">
    <source>
        <dbReference type="EMBL" id="TGO25689.1"/>
    </source>
</evidence>